<evidence type="ECO:0000313" key="1">
    <source>
        <dbReference type="EMBL" id="KRG57943.1"/>
    </source>
</evidence>
<evidence type="ECO:0008006" key="3">
    <source>
        <dbReference type="Google" id="ProtNLM"/>
    </source>
</evidence>
<evidence type="ECO:0000313" key="2">
    <source>
        <dbReference type="Proteomes" id="UP000051254"/>
    </source>
</evidence>
<accession>A0A0R0BWE8</accession>
<proteinExistence type="predicted"/>
<dbReference type="Gene3D" id="3.40.50.300">
    <property type="entry name" value="P-loop containing nucleotide triphosphate hydrolases"/>
    <property type="match status" value="2"/>
</dbReference>
<protein>
    <recommendedName>
        <fullName evidence="3">DNA helicase</fullName>
    </recommendedName>
</protein>
<dbReference type="OrthoDB" id="6046980at2"/>
<gene>
    <name evidence="1" type="ORF">ABB25_09030</name>
</gene>
<comment type="caution">
    <text evidence="1">The sequence shown here is derived from an EMBL/GenBank/DDBJ whole genome shotgun (WGS) entry which is preliminary data.</text>
</comment>
<dbReference type="PATRIC" id="fig|266128.3.peg.674"/>
<keyword evidence="2" id="KW-1185">Reference proteome</keyword>
<dbReference type="Proteomes" id="UP000051254">
    <property type="component" value="Unassembled WGS sequence"/>
</dbReference>
<dbReference type="EMBL" id="LDJH01000013">
    <property type="protein sequence ID" value="KRG57943.1"/>
    <property type="molecule type" value="Genomic_DNA"/>
</dbReference>
<dbReference type="InterPro" id="IPR027417">
    <property type="entry name" value="P-loop_NTPase"/>
</dbReference>
<organism evidence="1 2">
    <name type="scientific">Stenotrophomonas koreensis</name>
    <dbReference type="NCBI Taxonomy" id="266128"/>
    <lineage>
        <taxon>Bacteria</taxon>
        <taxon>Pseudomonadati</taxon>
        <taxon>Pseudomonadota</taxon>
        <taxon>Gammaproteobacteria</taxon>
        <taxon>Lysobacterales</taxon>
        <taxon>Lysobacteraceae</taxon>
        <taxon>Stenotrophomonas</taxon>
    </lineage>
</organism>
<dbReference type="RefSeq" id="WP_057666023.1">
    <property type="nucleotide sequence ID" value="NZ_LDJH01000013.1"/>
</dbReference>
<name>A0A0R0BWE8_9GAMM</name>
<reference evidence="1 2" key="1">
    <citation type="submission" date="2015-05" db="EMBL/GenBank/DDBJ databases">
        <title>Genome sequencing and analysis of members of genus Stenotrophomonas.</title>
        <authorList>
            <person name="Patil P.P."/>
            <person name="Midha S."/>
            <person name="Patil P.B."/>
        </authorList>
    </citation>
    <scope>NUCLEOTIDE SEQUENCE [LARGE SCALE GENOMIC DNA]</scope>
    <source>
        <strain evidence="1 2">DSM 17805</strain>
    </source>
</reference>
<sequence length="644" mass="70342">MSRPALVPLYLPITASAAAGFFEHARLPPLPVERAALFVVMAQLEQAQSHSHLQVLLRQAQQLFAQQPENGAQTLLQQRLQLADRAPEQIHRQLAGAAITYAPDELMHSQAWRGADGLYDLAFQQACRGSLQPFAIRLAAPSSEPEAEAEPLNARRRPRPQLAIHGTRDQHVVASVISAGDGEHIQVQAYAGTGKTHLIHRMTAVLGTAFTYIAPSQGHLFGFQQAARASGNTVRALHLWGLAHELAQLNAQRLQLGFVPRRISATYPPAEQARILGIPALGAHSPAQVLMICQRIIKRWCHTDSPLLSLREINRDTAGLSGPMAANLLASCEHLWRQMFQRQAVHGHLLSVDIVHLAKWLMVTGAQIPAHFGTLIIDEAHDLQPAWQYLFSRYPGGCVQMGDPNQRLRGKPRPSHGVQQVWMGQSVRIGNGVEHLVNTTLALGGNDPQAQGFAASRSHITARRSYSDPAGLPGEGLRVFGNPDALLDFLLQLTAAQAASVAVLPASARALRQQALGLIDRHRQQQARIAMQWQATAQQLQDAGCSALRQRIEDGFSLAALDALLAASADTDNAALLLGLVEHAKNLEADVVALTPCCFDRSVEQRHYHPARAAYQAMTRARHELWLPGDGMDRLRSTPMPEGY</sequence>
<dbReference type="SUPFAM" id="SSF52540">
    <property type="entry name" value="P-loop containing nucleoside triphosphate hydrolases"/>
    <property type="match status" value="1"/>
</dbReference>
<dbReference type="AlphaFoldDB" id="A0A0R0BWE8"/>
<dbReference type="STRING" id="266128.ABB25_09030"/>